<dbReference type="PANTHER" id="PTHR41299:SF1">
    <property type="entry name" value="THIAMINE PYROPHOSPHOKINASE"/>
    <property type="match status" value="1"/>
</dbReference>
<reference evidence="9" key="1">
    <citation type="submission" date="2016-10" db="EMBL/GenBank/DDBJ databases">
        <authorList>
            <person name="Varghese N."/>
            <person name="Submissions S."/>
        </authorList>
    </citation>
    <scope>NUCLEOTIDE SEQUENCE [LARGE SCALE GENOMIC DNA]</scope>
    <source>
        <strain evidence="9">DSM 26471</strain>
    </source>
</reference>
<dbReference type="SUPFAM" id="SSF63999">
    <property type="entry name" value="Thiamin pyrophosphokinase, catalytic domain"/>
    <property type="match status" value="1"/>
</dbReference>
<dbReference type="AlphaFoldDB" id="A0A1I3J002"/>
<keyword evidence="3 8" id="KW-0418">Kinase</keyword>
<dbReference type="NCBIfam" id="TIGR01378">
    <property type="entry name" value="thi_PPkinase"/>
    <property type="match status" value="1"/>
</dbReference>
<keyword evidence="1" id="KW-0808">Transferase</keyword>
<dbReference type="GO" id="GO:0004788">
    <property type="term" value="F:thiamine diphosphokinase activity"/>
    <property type="evidence" value="ECO:0007669"/>
    <property type="project" value="UniProtKB-UniRule"/>
</dbReference>
<gene>
    <name evidence="8" type="ORF">SAMN04487991_0190</name>
</gene>
<dbReference type="PANTHER" id="PTHR41299">
    <property type="entry name" value="THIAMINE PYROPHOSPHOKINASE"/>
    <property type="match status" value="1"/>
</dbReference>
<accession>A0A1I3J002</accession>
<dbReference type="Gene3D" id="3.40.50.10240">
    <property type="entry name" value="Thiamin pyrophosphokinase, catalytic domain"/>
    <property type="match status" value="1"/>
</dbReference>
<dbReference type="InterPro" id="IPR036371">
    <property type="entry name" value="TPK_B1-bd_sf"/>
</dbReference>
<evidence type="ECO:0000256" key="3">
    <source>
        <dbReference type="ARBA" id="ARBA00022777"/>
    </source>
</evidence>
<proteinExistence type="predicted"/>
<evidence type="ECO:0000256" key="4">
    <source>
        <dbReference type="ARBA" id="ARBA00022840"/>
    </source>
</evidence>
<sequence length="247" mass="27133">MIFSCPKCGKEVNKMRSAEIQPLMIVEKNATFLGGGRACHEDLLLALTLAPHLVAADGAAGTALSFGHMPERVIGDFDSLTDDMRRVIPPDRLCHVPEQDSTDFEKCLTRVEAPMVLAVGFTGARIDHELAVYAALTRLAHRRCIVLGEEDICFIAPPVLSLAVEPGQRVSLFPMRPVRGCSEGLHWPIDGLDFAPDRRIGTSNTADGEEIRLRFDAPGMLMILPRQMLSADLIRRLIDAPGWPQEV</sequence>
<dbReference type="GO" id="GO:0005524">
    <property type="term" value="F:ATP binding"/>
    <property type="evidence" value="ECO:0007669"/>
    <property type="project" value="UniProtKB-KW"/>
</dbReference>
<dbReference type="GO" id="GO:0030975">
    <property type="term" value="F:thiamine binding"/>
    <property type="evidence" value="ECO:0007669"/>
    <property type="project" value="InterPro"/>
</dbReference>
<dbReference type="GO" id="GO:0016301">
    <property type="term" value="F:kinase activity"/>
    <property type="evidence" value="ECO:0007669"/>
    <property type="project" value="UniProtKB-KW"/>
</dbReference>
<feature type="domain" description="Thiamin pyrophosphokinase catalytic" evidence="6">
    <location>
        <begin position="50"/>
        <end position="144"/>
    </location>
</feature>
<dbReference type="InterPro" id="IPR036759">
    <property type="entry name" value="TPK_catalytic_sf"/>
</dbReference>
<feature type="domain" description="Thiamin pyrophosphokinase thiamin-binding" evidence="7">
    <location>
        <begin position="166"/>
        <end position="218"/>
    </location>
</feature>
<dbReference type="SUPFAM" id="SSF63862">
    <property type="entry name" value="Thiamin pyrophosphokinase, substrate-binding domain"/>
    <property type="match status" value="1"/>
</dbReference>
<protein>
    <recommendedName>
        <fullName evidence="5">Thiamine diphosphokinase</fullName>
        <ecNumber evidence="5">2.7.6.2</ecNumber>
    </recommendedName>
</protein>
<evidence type="ECO:0000256" key="2">
    <source>
        <dbReference type="ARBA" id="ARBA00022741"/>
    </source>
</evidence>
<dbReference type="GO" id="GO:0006772">
    <property type="term" value="P:thiamine metabolic process"/>
    <property type="evidence" value="ECO:0007669"/>
    <property type="project" value="UniProtKB-UniRule"/>
</dbReference>
<dbReference type="CDD" id="cd07995">
    <property type="entry name" value="TPK"/>
    <property type="match status" value="1"/>
</dbReference>
<dbReference type="InterPro" id="IPR053149">
    <property type="entry name" value="TPK"/>
</dbReference>
<dbReference type="Pfam" id="PF04263">
    <property type="entry name" value="TPK_catalytic"/>
    <property type="match status" value="1"/>
</dbReference>
<evidence type="ECO:0000256" key="1">
    <source>
        <dbReference type="ARBA" id="ARBA00022679"/>
    </source>
</evidence>
<evidence type="ECO:0000313" key="8">
    <source>
        <dbReference type="EMBL" id="SFI53490.1"/>
    </source>
</evidence>
<evidence type="ECO:0000259" key="6">
    <source>
        <dbReference type="Pfam" id="PF04263"/>
    </source>
</evidence>
<evidence type="ECO:0000313" key="9">
    <source>
        <dbReference type="Proteomes" id="UP000199630"/>
    </source>
</evidence>
<evidence type="ECO:0000259" key="7">
    <source>
        <dbReference type="Pfam" id="PF04265"/>
    </source>
</evidence>
<organism evidence="8 9">
    <name type="scientific">Celeribacter neptunius</name>
    <dbReference type="NCBI Taxonomy" id="588602"/>
    <lineage>
        <taxon>Bacteria</taxon>
        <taxon>Pseudomonadati</taxon>
        <taxon>Pseudomonadota</taxon>
        <taxon>Alphaproteobacteria</taxon>
        <taxon>Rhodobacterales</taxon>
        <taxon>Roseobacteraceae</taxon>
        <taxon>Celeribacter</taxon>
    </lineage>
</organism>
<keyword evidence="2" id="KW-0547">Nucleotide-binding</keyword>
<keyword evidence="4" id="KW-0067">ATP-binding</keyword>
<dbReference type="EMBL" id="FORH01000001">
    <property type="protein sequence ID" value="SFI53490.1"/>
    <property type="molecule type" value="Genomic_DNA"/>
</dbReference>
<evidence type="ECO:0000256" key="5">
    <source>
        <dbReference type="NCBIfam" id="TIGR01378"/>
    </source>
</evidence>
<keyword evidence="9" id="KW-1185">Reference proteome</keyword>
<dbReference type="GO" id="GO:0009229">
    <property type="term" value="P:thiamine diphosphate biosynthetic process"/>
    <property type="evidence" value="ECO:0007669"/>
    <property type="project" value="InterPro"/>
</dbReference>
<dbReference type="Pfam" id="PF04265">
    <property type="entry name" value="TPK_B1_binding"/>
    <property type="match status" value="1"/>
</dbReference>
<dbReference type="STRING" id="588602.SAMN04487991_0190"/>
<dbReference type="EC" id="2.7.6.2" evidence="5"/>
<dbReference type="InterPro" id="IPR007373">
    <property type="entry name" value="Thiamin_PyroPKinase_B1-bd"/>
</dbReference>
<dbReference type="Proteomes" id="UP000199630">
    <property type="component" value="Unassembled WGS sequence"/>
</dbReference>
<dbReference type="InterPro" id="IPR007371">
    <property type="entry name" value="TPK_catalytic"/>
</dbReference>
<dbReference type="InterPro" id="IPR006282">
    <property type="entry name" value="Thi_PPkinase"/>
</dbReference>
<name>A0A1I3J002_9RHOB</name>